<dbReference type="InterPro" id="IPR005835">
    <property type="entry name" value="NTP_transferase_dom"/>
</dbReference>
<keyword evidence="4" id="KW-1185">Reference proteome</keyword>
<dbReference type="GO" id="GO:0016740">
    <property type="term" value="F:transferase activity"/>
    <property type="evidence" value="ECO:0007669"/>
    <property type="project" value="UniProtKB-KW"/>
</dbReference>
<keyword evidence="3" id="KW-0808">Transferase</keyword>
<dbReference type="RefSeq" id="WP_241447996.1">
    <property type="nucleotide sequence ID" value="NZ_JAKZHW010000002.1"/>
</dbReference>
<dbReference type="InterPro" id="IPR049577">
    <property type="entry name" value="GMPP_N"/>
</dbReference>
<evidence type="ECO:0000313" key="3">
    <source>
        <dbReference type="EMBL" id="MCH8617129.1"/>
    </source>
</evidence>
<dbReference type="EMBL" id="JAKZHW010000002">
    <property type="protein sequence ID" value="MCH8617129.1"/>
    <property type="molecule type" value="Genomic_DNA"/>
</dbReference>
<feature type="domain" description="MannoseP isomerase/GMP-like beta-helix" evidence="2">
    <location>
        <begin position="320"/>
        <end position="367"/>
    </location>
</feature>
<evidence type="ECO:0000259" key="2">
    <source>
        <dbReference type="Pfam" id="PF22640"/>
    </source>
</evidence>
<evidence type="ECO:0000259" key="1">
    <source>
        <dbReference type="Pfam" id="PF00483"/>
    </source>
</evidence>
<accession>A0ABS9VQ73</accession>
<dbReference type="PANTHER" id="PTHR46390:SF1">
    <property type="entry name" value="MANNOSE-1-PHOSPHATE GUANYLYLTRANSFERASE"/>
    <property type="match status" value="1"/>
</dbReference>
<dbReference type="InterPro" id="IPR054566">
    <property type="entry name" value="ManC/GMP-like_b-helix"/>
</dbReference>
<evidence type="ECO:0000313" key="4">
    <source>
        <dbReference type="Proteomes" id="UP001203058"/>
    </source>
</evidence>
<dbReference type="InterPro" id="IPR029044">
    <property type="entry name" value="Nucleotide-diphossugar_trans"/>
</dbReference>
<dbReference type="Pfam" id="PF00483">
    <property type="entry name" value="NTP_transferase"/>
    <property type="match status" value="1"/>
</dbReference>
<dbReference type="SUPFAM" id="SSF53448">
    <property type="entry name" value="Nucleotide-diphospho-sugar transferases"/>
    <property type="match status" value="1"/>
</dbReference>
<feature type="domain" description="Nucleotidyl transferase" evidence="1">
    <location>
        <begin position="32"/>
        <end position="309"/>
    </location>
</feature>
<proteinExistence type="predicted"/>
<organism evidence="3 4">
    <name type="scientific">Sphingomonas telluris</name>
    <dbReference type="NCBI Taxonomy" id="2907998"/>
    <lineage>
        <taxon>Bacteria</taxon>
        <taxon>Pseudomonadati</taxon>
        <taxon>Pseudomonadota</taxon>
        <taxon>Alphaproteobacteria</taxon>
        <taxon>Sphingomonadales</taxon>
        <taxon>Sphingomonadaceae</taxon>
        <taxon>Sphingomonas</taxon>
    </lineage>
</organism>
<comment type="caution">
    <text evidence="3">The sequence shown here is derived from an EMBL/GenBank/DDBJ whole genome shotgun (WGS) entry which is preliminary data.</text>
</comment>
<name>A0ABS9VQ73_9SPHN</name>
<dbReference type="Proteomes" id="UP001203058">
    <property type="component" value="Unassembled WGS sequence"/>
</dbReference>
<dbReference type="PANTHER" id="PTHR46390">
    <property type="entry name" value="MANNOSE-1-PHOSPHATE GUANYLYLTRANSFERASE"/>
    <property type="match status" value="1"/>
</dbReference>
<protein>
    <submittedName>
        <fullName evidence="3">NTP transferase domain-containing protein</fullName>
    </submittedName>
</protein>
<gene>
    <name evidence="3" type="ORF">LZ016_13610</name>
</gene>
<dbReference type="Pfam" id="PF22640">
    <property type="entry name" value="ManC_GMP_beta-helix"/>
    <property type="match status" value="1"/>
</dbReference>
<sequence length="375" mass="40113">MEFGEECQHVAVDGERLTAIELRTSISACIIPVVLSGGGGSRLWPVSTNEKPKQFLPLNGSHTLFRGTVERVSDRSRFAAPIIVGSALHEELLERDLAGIEAQLIFEPCAKNTAAAIAMAALMAREGHGEDALLLVMPSDHVIDDSKAFCDAVVKGEAAARAGRLVAFGVRPTAPETGYGYIRLGREIPGIQGVMDVANFVEKPSLEVAKAIVGDGEHLWNAGIFLFRVGTVLEELREFAPEIARAAEGAIASGARKGDHFWPDSAAMAGCPDKSFDYAVMEHSRRVAVVPMSPGWSDLGSWDSIADMADGQMDADFVTTVDCDDCYVRTDGLRISALGVRDLIIVASGQRLLIVPRGRSQEVKRLLSAMGAPAT</sequence>
<dbReference type="SUPFAM" id="SSF159283">
    <property type="entry name" value="Guanosine diphospho-D-mannose pyrophosphorylase/mannose-6-phosphate isomerase linker domain"/>
    <property type="match status" value="1"/>
</dbReference>
<reference evidence="3 4" key="1">
    <citation type="submission" date="2022-03" db="EMBL/GenBank/DDBJ databases">
        <authorList>
            <person name="Jo J.-H."/>
            <person name="Im W.-T."/>
        </authorList>
    </citation>
    <scope>NUCLEOTIDE SEQUENCE [LARGE SCALE GENOMIC DNA]</scope>
    <source>
        <strain evidence="3 4">SM33</strain>
    </source>
</reference>
<dbReference type="CDD" id="cd02509">
    <property type="entry name" value="GDP-M1P_Guanylyltransferase"/>
    <property type="match status" value="1"/>
</dbReference>
<dbReference type="Gene3D" id="3.90.550.10">
    <property type="entry name" value="Spore Coat Polysaccharide Biosynthesis Protein SpsA, Chain A"/>
    <property type="match status" value="1"/>
</dbReference>
<dbReference type="InterPro" id="IPR051161">
    <property type="entry name" value="Mannose-6P_isomerase_type2"/>
</dbReference>